<evidence type="ECO:0000256" key="1">
    <source>
        <dbReference type="ARBA" id="ARBA00004026"/>
    </source>
</evidence>
<dbReference type="GO" id="GO:0009507">
    <property type="term" value="C:chloroplast"/>
    <property type="evidence" value="ECO:0007669"/>
    <property type="project" value="UniProtKB-SubCell"/>
</dbReference>
<dbReference type="InterPro" id="IPR007080">
    <property type="entry name" value="RNA_pol_Rpb1_1"/>
</dbReference>
<evidence type="ECO:0000256" key="14">
    <source>
        <dbReference type="RuleBase" id="RU004279"/>
    </source>
</evidence>
<dbReference type="Pfam" id="PF04997">
    <property type="entry name" value="RNA_pol_Rpb1_1"/>
    <property type="match status" value="1"/>
</dbReference>
<dbReference type="SUPFAM" id="SSF64484">
    <property type="entry name" value="beta and beta-prime subunits of DNA dependent RNA-polymerase"/>
    <property type="match status" value="1"/>
</dbReference>
<proteinExistence type="inferred from homology"/>
<dbReference type="SMART" id="SM00663">
    <property type="entry name" value="RPOLA_N"/>
    <property type="match status" value="1"/>
</dbReference>
<comment type="subcellular location">
    <subcellularLocation>
        <location evidence="13">Plastid</location>
        <location evidence="13">Chloroplast</location>
    </subcellularLocation>
</comment>
<dbReference type="EC" id="2.7.7.6" evidence="13"/>
<keyword evidence="7 13" id="KW-0548">Nucleotidyltransferase</keyword>
<gene>
    <name evidence="13 16" type="primary">rpoC1</name>
</gene>
<evidence type="ECO:0000256" key="2">
    <source>
        <dbReference type="ARBA" id="ARBA00007207"/>
    </source>
</evidence>
<evidence type="ECO:0000256" key="5">
    <source>
        <dbReference type="ARBA" id="ARBA00022640"/>
    </source>
</evidence>
<feature type="binding site" evidence="13">
    <location>
        <position position="90"/>
    </location>
    <ligand>
        <name>Zn(2+)</name>
        <dbReference type="ChEBI" id="CHEBI:29105"/>
    </ligand>
</feature>
<keyword evidence="9 13" id="KW-0862">Zinc</keyword>
<dbReference type="InterPro" id="IPR042102">
    <property type="entry name" value="RNA_pol_Rpb1_3_sf"/>
</dbReference>
<dbReference type="Gene3D" id="2.40.40.20">
    <property type="match status" value="1"/>
</dbReference>
<dbReference type="Pfam" id="PF00623">
    <property type="entry name" value="RNA_pol_Rpb1_2"/>
    <property type="match status" value="2"/>
</dbReference>
<feature type="binding site" evidence="13">
    <location>
        <position position="71"/>
    </location>
    <ligand>
        <name>Zn(2+)</name>
        <dbReference type="ChEBI" id="CHEBI:29105"/>
    </ligand>
</feature>
<dbReference type="FunFam" id="4.10.860.120:FF:000007">
    <property type="entry name" value="DNA-directed RNA polymerase subunit gamma"/>
    <property type="match status" value="1"/>
</dbReference>
<sequence>MIDPYKHQQLRIGSVSPQQISAWAKKILPNGEMVGEVTKPYTFHYKTNKPEKDGLFCERIFGPIKSGICACGNYRVIGNKKEEQKFCEQCGVEFVDSRIRRYQMGYIKLAYPVTHVWYLKRLPSYIANLLDKPLKELEGLVYCDFSFARPVVKKPTFLRLRGSFEYEIQSWKYSIPLFFTTQGFDTFRNREISTGAGAIREQLADLDLRIIIDSSLIEWKELGEEGSTGNEWEDRKVGRRKNFLVRRMELAKHFIRTNIEPEWMVLCLLPVLPPELRPIIQIDGGKLMSSDINELYRRVIYRNNTLIDLLTTSRSTPGELVMCQEKLVQEAVDTLLDNGIRGQPMRDGHNKVYKSFSDVIEGKEGRFRETLLGKRVDYSGRSVIVVGPSLSLHRCGLPREIAIELFQTFVIRGLIRKHFASNIGVAKSQIREKEPIVWEILQEVMQGHPVLLNRAPTLHRLGIQAFQPILVEGRAICLHPLVCKGFNADFDGDQMAVHVPLSLEAQAEARLLMFSHMNLLSPAIGDPISVPTQDILIGLYILTSGNRRGICANRYNPCNRINYQNERISDNKYTKEKETFFCNSYDAIGAYRQKRINLDSPLWLRWRLDQRVISSREAPIEVHYESLGTYHEIYGHYLIVRSIKKEIRCIYIRTTVGHISFYREIEEAIQGFCRAYSYGI</sequence>
<organism evidence="16">
    <name type="scientific">Gilbertiodendron dewevrei</name>
    <dbReference type="NCBI Taxonomy" id="162777"/>
    <lineage>
        <taxon>Eukaryota</taxon>
        <taxon>Viridiplantae</taxon>
        <taxon>Streptophyta</taxon>
        <taxon>Embryophyta</taxon>
        <taxon>Tracheophyta</taxon>
        <taxon>Spermatophyta</taxon>
        <taxon>Magnoliopsida</taxon>
        <taxon>eudicotyledons</taxon>
        <taxon>Gunneridae</taxon>
        <taxon>Pentapetalae</taxon>
        <taxon>rosids</taxon>
        <taxon>fabids</taxon>
        <taxon>Fabales</taxon>
        <taxon>Fabaceae</taxon>
        <taxon>Detarioideae</taxon>
        <taxon>Amherstieae</taxon>
        <taxon>Gilbertiodendron</taxon>
    </lineage>
</organism>
<keyword evidence="4 16" id="KW-0150">Chloroplast</keyword>
<dbReference type="GO" id="GO:0008270">
    <property type="term" value="F:zinc ion binding"/>
    <property type="evidence" value="ECO:0007669"/>
    <property type="project" value="UniProtKB-UniRule"/>
</dbReference>
<dbReference type="Gene3D" id="4.10.860.120">
    <property type="entry name" value="RNA polymerase II, clamp domain"/>
    <property type="match status" value="1"/>
</dbReference>
<keyword evidence="11 13" id="KW-0804">Transcription</keyword>
<dbReference type="AlphaFoldDB" id="A0A8F3IR56"/>
<comment type="subunit">
    <text evidence="13">In plastids the minimal PEP RNA polymerase catalytic core is composed of four subunits: alpha, beta, beta', and beta''. When a (nuclear-encoded) sigma factor is associated with the core the holoenzyme is formed, which can initiate transcription.</text>
</comment>
<dbReference type="InterPro" id="IPR000722">
    <property type="entry name" value="RNA_pol_asu"/>
</dbReference>
<feature type="binding site" evidence="13">
    <location>
        <position position="489"/>
    </location>
    <ligand>
        <name>Mg(2+)</name>
        <dbReference type="ChEBI" id="CHEBI:18420"/>
    </ligand>
</feature>
<dbReference type="PANTHER" id="PTHR19376">
    <property type="entry name" value="DNA-DIRECTED RNA POLYMERASE"/>
    <property type="match status" value="1"/>
</dbReference>
<dbReference type="Gene3D" id="1.10.274.100">
    <property type="entry name" value="RNA polymerase Rpb1, domain 3"/>
    <property type="match status" value="1"/>
</dbReference>
<evidence type="ECO:0000313" key="16">
    <source>
        <dbReference type="EMBL" id="QWY86016.1"/>
    </source>
</evidence>
<evidence type="ECO:0000256" key="13">
    <source>
        <dbReference type="HAMAP-Rule" id="MF_01323"/>
    </source>
</evidence>
<feature type="binding site" evidence="13">
    <location>
        <position position="493"/>
    </location>
    <ligand>
        <name>Mg(2+)</name>
        <dbReference type="ChEBI" id="CHEBI:18420"/>
    </ligand>
</feature>
<dbReference type="GO" id="GO:0000287">
    <property type="term" value="F:magnesium ion binding"/>
    <property type="evidence" value="ECO:0007669"/>
    <property type="project" value="UniProtKB-UniRule"/>
</dbReference>
<dbReference type="InterPro" id="IPR006592">
    <property type="entry name" value="RNA_pol_N"/>
</dbReference>
<protein>
    <recommendedName>
        <fullName evidence="13">DNA-directed RNA polymerase subunit beta'</fullName>
        <ecNumber evidence="13">2.7.7.6</ecNumber>
    </recommendedName>
    <alternativeName>
        <fullName evidence="13">PEP</fullName>
    </alternativeName>
    <alternativeName>
        <fullName evidence="13">Plastid-encoded RNA polymerase subunit beta'</fullName>
        <shortName evidence="13">RNA polymerase subunit beta'</shortName>
    </alternativeName>
</protein>
<keyword evidence="10 13" id="KW-0460">Magnesium</keyword>
<comment type="catalytic activity">
    <reaction evidence="12 13 14">
        <text>RNA(n) + a ribonucleoside 5'-triphosphate = RNA(n+1) + diphosphate</text>
        <dbReference type="Rhea" id="RHEA:21248"/>
        <dbReference type="Rhea" id="RHEA-COMP:14527"/>
        <dbReference type="Rhea" id="RHEA-COMP:17342"/>
        <dbReference type="ChEBI" id="CHEBI:33019"/>
        <dbReference type="ChEBI" id="CHEBI:61557"/>
        <dbReference type="ChEBI" id="CHEBI:140395"/>
        <dbReference type="EC" id="2.7.7.6"/>
    </reaction>
</comment>
<dbReference type="GO" id="GO:0000428">
    <property type="term" value="C:DNA-directed RNA polymerase complex"/>
    <property type="evidence" value="ECO:0007669"/>
    <property type="project" value="UniProtKB-KW"/>
</dbReference>
<keyword evidence="8 13" id="KW-0479">Metal-binding</keyword>
<evidence type="ECO:0000256" key="9">
    <source>
        <dbReference type="ARBA" id="ARBA00022833"/>
    </source>
</evidence>
<feature type="binding site" evidence="13">
    <location>
        <position position="69"/>
    </location>
    <ligand>
        <name>Zn(2+)</name>
        <dbReference type="ChEBI" id="CHEBI:29105"/>
    </ligand>
</feature>
<dbReference type="InterPro" id="IPR045867">
    <property type="entry name" value="DNA-dir_RpoC_beta_prime"/>
</dbReference>
<dbReference type="Gene3D" id="1.10.40.90">
    <property type="match status" value="1"/>
</dbReference>
<evidence type="ECO:0000256" key="4">
    <source>
        <dbReference type="ARBA" id="ARBA00022528"/>
    </source>
</evidence>
<dbReference type="InterPro" id="IPR044893">
    <property type="entry name" value="RNA_pol_Rpb1_clamp_domain"/>
</dbReference>
<dbReference type="EMBL" id="MZ274099">
    <property type="protein sequence ID" value="QWY86016.1"/>
    <property type="molecule type" value="Genomic_DNA"/>
</dbReference>
<keyword evidence="6 13" id="KW-0808">Transferase</keyword>
<dbReference type="GO" id="GO:0003899">
    <property type="term" value="F:DNA-directed RNA polymerase activity"/>
    <property type="evidence" value="ECO:0007669"/>
    <property type="project" value="UniProtKB-UniRule"/>
</dbReference>
<evidence type="ECO:0000256" key="12">
    <source>
        <dbReference type="ARBA" id="ARBA00048552"/>
    </source>
</evidence>
<dbReference type="PANTHER" id="PTHR19376:SF54">
    <property type="entry name" value="DNA-DIRECTED RNA POLYMERASE SUBUNIT BETA"/>
    <property type="match status" value="1"/>
</dbReference>
<feature type="binding site" evidence="13">
    <location>
        <position position="87"/>
    </location>
    <ligand>
        <name>Zn(2+)</name>
        <dbReference type="ChEBI" id="CHEBI:29105"/>
    </ligand>
</feature>
<dbReference type="GO" id="GO:0006351">
    <property type="term" value="P:DNA-templated transcription"/>
    <property type="evidence" value="ECO:0007669"/>
    <property type="project" value="UniProtKB-UniRule"/>
</dbReference>
<comment type="function">
    <text evidence="1 13 14">DNA-dependent RNA polymerase catalyzes the transcription of DNA into RNA using the four ribonucleoside triphosphates as substrates.</text>
</comment>
<dbReference type="InterPro" id="IPR034678">
    <property type="entry name" value="RNApol_RpoC1"/>
</dbReference>
<accession>A0A8F3IR56</accession>
<evidence type="ECO:0000256" key="8">
    <source>
        <dbReference type="ARBA" id="ARBA00022723"/>
    </source>
</evidence>
<keyword evidence="3 13" id="KW-0240">DNA-directed RNA polymerase</keyword>
<evidence type="ECO:0000256" key="7">
    <source>
        <dbReference type="ARBA" id="ARBA00022695"/>
    </source>
</evidence>
<feature type="binding site" evidence="13">
    <location>
        <position position="491"/>
    </location>
    <ligand>
        <name>Mg(2+)</name>
        <dbReference type="ChEBI" id="CHEBI:18420"/>
    </ligand>
</feature>
<evidence type="ECO:0000256" key="6">
    <source>
        <dbReference type="ARBA" id="ARBA00022679"/>
    </source>
</evidence>
<evidence type="ECO:0000259" key="15">
    <source>
        <dbReference type="SMART" id="SM00663"/>
    </source>
</evidence>
<comment type="similarity">
    <text evidence="2 13">Belongs to the RNA polymerase beta' chain family. RpoC1 subfamily.</text>
</comment>
<evidence type="ECO:0000256" key="3">
    <source>
        <dbReference type="ARBA" id="ARBA00022478"/>
    </source>
</evidence>
<keyword evidence="5 16" id="KW-0934">Plastid</keyword>
<name>A0A8F3IR56_9FABA</name>
<geneLocation type="chloroplast" evidence="16"/>
<comment type="cofactor">
    <cofactor evidence="13">
        <name>Mg(2+)</name>
        <dbReference type="ChEBI" id="CHEBI:18420"/>
    </cofactor>
    <text evidence="13">Binds 1 Mg(2+) ion per subunit.</text>
</comment>
<reference evidence="16" key="1">
    <citation type="journal article" date="2021" name="PLoS ONE">
        <title>Genome skimming reveals novel plastid markers for the molecular identification of illegally logged African timber species.</title>
        <authorList>
            <person name="Mascarello M."/>
            <person name="Amalfi M."/>
            <person name="Asselman P."/>
            <person name="Smets E."/>
            <person name="Hardy O.J."/>
            <person name="Beeckman H."/>
            <person name="Janssens S.B."/>
        </authorList>
    </citation>
    <scope>NUCLEOTIDE SEQUENCE</scope>
</reference>
<feature type="domain" description="RNA polymerase N-terminal" evidence="15">
    <location>
        <begin position="262"/>
        <end position="543"/>
    </location>
</feature>
<comment type="cofactor">
    <cofactor evidence="13">
        <name>Zn(2+)</name>
        <dbReference type="ChEBI" id="CHEBI:29105"/>
    </cofactor>
    <text evidence="13">Binds 1 Zn(2+) ion per subunit.</text>
</comment>
<dbReference type="GO" id="GO:0003677">
    <property type="term" value="F:DNA binding"/>
    <property type="evidence" value="ECO:0007669"/>
    <property type="project" value="UniProtKB-UniRule"/>
</dbReference>
<evidence type="ECO:0000256" key="10">
    <source>
        <dbReference type="ARBA" id="ARBA00022842"/>
    </source>
</evidence>
<evidence type="ECO:0000256" key="11">
    <source>
        <dbReference type="ARBA" id="ARBA00023163"/>
    </source>
</evidence>
<dbReference type="HAMAP" id="MF_01323">
    <property type="entry name" value="RNApol_bact_RpoC1"/>
    <property type="match status" value="1"/>
</dbReference>